<feature type="compositionally biased region" description="Acidic residues" evidence="1">
    <location>
        <begin position="350"/>
        <end position="371"/>
    </location>
</feature>
<feature type="compositionally biased region" description="Acidic residues" evidence="1">
    <location>
        <begin position="409"/>
        <end position="419"/>
    </location>
</feature>
<gene>
    <name evidence="2" type="ORF">ODALV1_LOCUS15249</name>
</gene>
<dbReference type="Proteomes" id="UP001642540">
    <property type="component" value="Unassembled WGS sequence"/>
</dbReference>
<reference evidence="2 3" key="1">
    <citation type="submission" date="2024-08" db="EMBL/GenBank/DDBJ databases">
        <authorList>
            <person name="Cucini C."/>
            <person name="Frati F."/>
        </authorList>
    </citation>
    <scope>NUCLEOTIDE SEQUENCE [LARGE SCALE GENOMIC DNA]</scope>
</reference>
<comment type="caution">
    <text evidence="2">The sequence shown here is derived from an EMBL/GenBank/DDBJ whole genome shotgun (WGS) entry which is preliminary data.</text>
</comment>
<proteinExistence type="predicted"/>
<feature type="region of interest" description="Disordered" evidence="1">
    <location>
        <begin position="29"/>
        <end position="51"/>
    </location>
</feature>
<evidence type="ECO:0000256" key="1">
    <source>
        <dbReference type="SAM" id="MobiDB-lite"/>
    </source>
</evidence>
<feature type="region of interest" description="Disordered" evidence="1">
    <location>
        <begin position="383"/>
        <end position="419"/>
    </location>
</feature>
<organism evidence="2 3">
    <name type="scientific">Orchesella dallaii</name>
    <dbReference type="NCBI Taxonomy" id="48710"/>
    <lineage>
        <taxon>Eukaryota</taxon>
        <taxon>Metazoa</taxon>
        <taxon>Ecdysozoa</taxon>
        <taxon>Arthropoda</taxon>
        <taxon>Hexapoda</taxon>
        <taxon>Collembola</taxon>
        <taxon>Entomobryomorpha</taxon>
        <taxon>Entomobryoidea</taxon>
        <taxon>Orchesellidae</taxon>
        <taxon>Orchesellinae</taxon>
        <taxon>Orchesella</taxon>
    </lineage>
</organism>
<keyword evidence="3" id="KW-1185">Reference proteome</keyword>
<evidence type="ECO:0000313" key="3">
    <source>
        <dbReference type="Proteomes" id="UP001642540"/>
    </source>
</evidence>
<accession>A0ABP1QU96</accession>
<name>A0ABP1QU96_9HEXA</name>
<dbReference type="EMBL" id="CAXLJM020000046">
    <property type="protein sequence ID" value="CAL8111669.1"/>
    <property type="molecule type" value="Genomic_DNA"/>
</dbReference>
<evidence type="ECO:0000313" key="2">
    <source>
        <dbReference type="EMBL" id="CAL8111669.1"/>
    </source>
</evidence>
<feature type="region of interest" description="Disordered" evidence="1">
    <location>
        <begin position="79"/>
        <end position="152"/>
    </location>
</feature>
<protein>
    <submittedName>
        <fullName evidence="2">Uncharacterized protein</fullName>
    </submittedName>
</protein>
<sequence>MDPLFGFVDDTQANSAEYTISYSSDQLQSQVFQSEDPQFSSGPTASSSSTGQVVHVISENAQNEKQIYVIKLENLFKESGGSDESKVGEGYVQEGGGGDASVKTEMTFSNQAEEVEEPTSSSSSEEEESSDKNEDGDGKSEEEEESEEEADPFLVVQPEAVIAMAHSVGVDLNEDIASELGCIATNKLRHAILVAMQYWHNENTEGLLVEHFAKAERYLGSPSYGHESVFREITLKYAAGVSILDDGPLVDVHTAMHQLKNEEITVEENTPTLKVHHLRTHDSQSKSNNRSSNFQLYEEPVVRLENESISAEKSESGKDEIQVVKKENNSKSDSESVSTLTTEAGRDGCGEDGGEDQEQNEEDDSTDDEMIEQSADEIIQEIKEAVGNNSGKPSTSTTSESEMSNEVQIESDDDSEEAEDLDPEYIPYLEVLIEQVVNYSYNDEFDYKISSDFQTLLNDIREKGASPILHIVCDTFRDYLRNPELSRTTLRNILSVVDAFVSSQCQPTLDQMTDLASVLIEIIILPPSCEVHRFLTSVFMKILRNCNELLTWTCTYVTEMLKGISEISIEQLLDPFKSTLTGALSLANGLEELKIQVAQEFGWHNSVLAFSRKHCAVFEGQGYKPAENDSFLEEEILKFYHNFLNNYTTLVPVSELSNVREIVTALYGEKFLSFIPIAGPILSTRTAPNPPKNTTSKRIRCVFRKVTYKDKEIIVPYRKCVKNNS</sequence>
<feature type="compositionally biased region" description="Acidic residues" evidence="1">
    <location>
        <begin position="140"/>
        <end position="151"/>
    </location>
</feature>
<feature type="compositionally biased region" description="Basic and acidic residues" evidence="1">
    <location>
        <begin position="130"/>
        <end position="139"/>
    </location>
</feature>
<feature type="region of interest" description="Disordered" evidence="1">
    <location>
        <begin position="308"/>
        <end position="371"/>
    </location>
</feature>
<feature type="compositionally biased region" description="Polar residues" evidence="1">
    <location>
        <begin position="29"/>
        <end position="39"/>
    </location>
</feature>
<feature type="compositionally biased region" description="Low complexity" evidence="1">
    <location>
        <begin position="394"/>
        <end position="406"/>
    </location>
</feature>
<feature type="compositionally biased region" description="Low complexity" evidence="1">
    <location>
        <begin position="40"/>
        <end position="51"/>
    </location>
</feature>
<feature type="compositionally biased region" description="Basic and acidic residues" evidence="1">
    <location>
        <begin position="308"/>
        <end position="334"/>
    </location>
</feature>